<dbReference type="GeneID" id="16606265"/>
<protein>
    <submittedName>
        <fullName evidence="1">Uncharacterized protein</fullName>
    </submittedName>
</protein>
<keyword evidence="2" id="KW-1185">Reference proteome</keyword>
<proteinExistence type="predicted"/>
<dbReference type="Proteomes" id="UP000204584">
    <property type="component" value="Segment"/>
</dbReference>
<dbReference type="KEGG" id="vg:16606265"/>
<name>S4VVW9_9VIRU</name>
<evidence type="ECO:0000313" key="2">
    <source>
        <dbReference type="Proteomes" id="UP000204584"/>
    </source>
</evidence>
<evidence type="ECO:0000313" key="1">
    <source>
        <dbReference type="EMBL" id="AGO84478.1"/>
    </source>
</evidence>
<reference evidence="1 2" key="1">
    <citation type="journal article" date="2013" name="Science">
        <title>Pandoraviruses: amoeba viruses with genomes up to 2.5 Mb reaching that of parasitic eukaryotes.</title>
        <authorList>
            <person name="Philippe N."/>
            <person name="Legendre M."/>
            <person name="Doutre G."/>
            <person name="Coute Y."/>
            <person name="Poirot O."/>
            <person name="Lescot M."/>
            <person name="Arslan D."/>
            <person name="Seltzer V."/>
            <person name="Bertaux L."/>
            <person name="Bruley C."/>
            <person name="Garin J."/>
            <person name="Claverie J.M."/>
            <person name="Abergel C."/>
        </authorList>
    </citation>
    <scope>NUCLEOTIDE SEQUENCE [LARGE SCALE GENOMIC DNA]</scope>
</reference>
<accession>S4VVW9</accession>
<gene>
    <name evidence="1" type="ORF">psal_cds_605</name>
</gene>
<organism evidence="1 2">
    <name type="scientific">Pandoravirus salinus</name>
    <dbReference type="NCBI Taxonomy" id="1349410"/>
    <lineage>
        <taxon>Viruses</taxon>
        <taxon>Pandoravirus</taxon>
    </lineage>
</organism>
<dbReference type="RefSeq" id="YP_008437549.1">
    <property type="nucleotide sequence ID" value="NC_022098.1"/>
</dbReference>
<sequence>MRRRPIEPKPLPSLIDVPWVDGALSLCVVNPLPVKEAIEAEYGIVLPDDAVKMLAITSNPHHLQMGLDFVARNLGDEYEHIADRIIVDVRRYNRGWSEADLDSSIIDDIRDKCTRNTKSIDVQVCVRGVAERLDSPQRLASDNRWLVMSVADVLDTVEPLWRYSWGDALRRVRDEAIFQTVATVVCRHREAFSLGAGEPEHCSPSRRASAIAKMADAALDAGVAREDVDAMIRNIFAN</sequence>
<dbReference type="EMBL" id="KC977571">
    <property type="protein sequence ID" value="AGO84478.1"/>
    <property type="molecule type" value="Genomic_DNA"/>
</dbReference>